<protein>
    <recommendedName>
        <fullName evidence="2">Spore coat protein</fullName>
    </recommendedName>
</protein>
<dbReference type="SUPFAM" id="SSF47240">
    <property type="entry name" value="Ferritin-like"/>
    <property type="match status" value="1"/>
</dbReference>
<accession>A0A6N2T4W5</accession>
<reference evidence="1" key="1">
    <citation type="submission" date="2019-11" db="EMBL/GenBank/DDBJ databases">
        <authorList>
            <person name="Feng L."/>
        </authorList>
    </citation>
    <scope>NUCLEOTIDE SEQUENCE</scope>
    <source>
        <strain evidence="1">AundefinedLFYP135</strain>
    </source>
</reference>
<dbReference type="Gene3D" id="1.20.1260.10">
    <property type="match status" value="1"/>
</dbReference>
<dbReference type="InterPro" id="IPR012347">
    <property type="entry name" value="Ferritin-like"/>
</dbReference>
<evidence type="ECO:0008006" key="2">
    <source>
        <dbReference type="Google" id="ProtNLM"/>
    </source>
</evidence>
<dbReference type="EMBL" id="CACRSL010000003">
    <property type="protein sequence ID" value="VYS99808.1"/>
    <property type="molecule type" value="Genomic_DNA"/>
</dbReference>
<name>A0A6N2T4W5_9FIRM</name>
<evidence type="ECO:0000313" key="1">
    <source>
        <dbReference type="EMBL" id="VYS99808.1"/>
    </source>
</evidence>
<sequence length="61" mass="7046">MANLTSKELSALEDQLSVEQNLVKKYKLYAQQCTDPQIRTKCEEIASKHQSHFSRLLSHLN</sequence>
<organism evidence="1">
    <name type="scientific">uncultured Anaerotruncus sp</name>
    <dbReference type="NCBI Taxonomy" id="905011"/>
    <lineage>
        <taxon>Bacteria</taxon>
        <taxon>Bacillati</taxon>
        <taxon>Bacillota</taxon>
        <taxon>Clostridia</taxon>
        <taxon>Eubacteriales</taxon>
        <taxon>Oscillospiraceae</taxon>
        <taxon>Anaerotruncus</taxon>
        <taxon>environmental samples</taxon>
    </lineage>
</organism>
<dbReference type="InterPro" id="IPR009078">
    <property type="entry name" value="Ferritin-like_SF"/>
</dbReference>
<proteinExistence type="predicted"/>
<gene>
    <name evidence="1" type="ORF">AULFYP135_01230</name>
</gene>
<dbReference type="AlphaFoldDB" id="A0A6N2T4W5"/>